<protein>
    <submittedName>
        <fullName evidence="6">Type II toxin-antitoxin system HipA family toxin</fullName>
    </submittedName>
</protein>
<comment type="similarity">
    <text evidence="1">Belongs to the HipA Ser/Thr kinase family.</text>
</comment>
<dbReference type="GO" id="GO:0005829">
    <property type="term" value="C:cytosol"/>
    <property type="evidence" value="ECO:0007669"/>
    <property type="project" value="TreeGrafter"/>
</dbReference>
<dbReference type="PANTHER" id="PTHR37419:SF1">
    <property type="entry name" value="SERINE_THREONINE-PROTEIN KINASE TOXIN HIPA"/>
    <property type="match status" value="1"/>
</dbReference>
<dbReference type="InterPro" id="IPR012893">
    <property type="entry name" value="HipA-like_C"/>
</dbReference>
<dbReference type="Proteomes" id="UP000561011">
    <property type="component" value="Unassembled WGS sequence"/>
</dbReference>
<dbReference type="AlphaFoldDB" id="A0A853EXX5"/>
<dbReference type="CDD" id="cd17808">
    <property type="entry name" value="HipA_Ec_like"/>
    <property type="match status" value="1"/>
</dbReference>
<dbReference type="RefSeq" id="WP_179914484.1">
    <property type="nucleotide sequence ID" value="NZ_JACBYE010000065.1"/>
</dbReference>
<accession>A0A853EXX5</accession>
<keyword evidence="3" id="KW-0418">Kinase</keyword>
<dbReference type="Pfam" id="PF07804">
    <property type="entry name" value="HipA_C"/>
    <property type="match status" value="1"/>
</dbReference>
<gene>
    <name evidence="6" type="ORF">HZZ10_17435</name>
</gene>
<evidence type="ECO:0000259" key="5">
    <source>
        <dbReference type="Pfam" id="PF13657"/>
    </source>
</evidence>
<dbReference type="Pfam" id="PF13657">
    <property type="entry name" value="Couple_hipA"/>
    <property type="match status" value="1"/>
</dbReference>
<reference evidence="6 7" key="1">
    <citation type="submission" date="2020-07" db="EMBL/GenBank/DDBJ databases">
        <title>MOT database genomes.</title>
        <authorList>
            <person name="Joseph S."/>
            <person name="Aduse-Opoku J."/>
            <person name="Hashim A."/>
            <person name="Wade W."/>
            <person name="Curtis M."/>
        </authorList>
    </citation>
    <scope>NUCLEOTIDE SEQUENCE [LARGE SCALE GENOMIC DNA]</scope>
    <source>
        <strain evidence="6 7">DSM 100099</strain>
    </source>
</reference>
<dbReference type="EMBL" id="JACBYE010000065">
    <property type="protein sequence ID" value="NYS95291.1"/>
    <property type="molecule type" value="Genomic_DNA"/>
</dbReference>
<dbReference type="InterPro" id="IPR017508">
    <property type="entry name" value="HipA_N1"/>
</dbReference>
<feature type="domain" description="HipA N-terminal subdomain 1" evidence="5">
    <location>
        <begin position="8"/>
        <end position="106"/>
    </location>
</feature>
<evidence type="ECO:0000256" key="1">
    <source>
        <dbReference type="ARBA" id="ARBA00010164"/>
    </source>
</evidence>
<evidence type="ECO:0000256" key="2">
    <source>
        <dbReference type="ARBA" id="ARBA00022679"/>
    </source>
</evidence>
<sequence length="427" mass="45384">MPPSSPHLAVLLDGEVVGEVDRGRSGALRLTFTKAARRPGRTPLSLSLPTSTGTITGTPVETFLDGLLPDNDAVRRAIARVHGADANDTLSLLAAVGQDCPGAVQLCLPEDVHTTAARTGELIPVSDSDLEMRLAALRTDMDASWTMPGEHWSLGGSQQKFALRLSDGQWFEATGSEPTSHIVKPGIYALRAQAMIEHVSMHAATRCGVSAAHTEYVSFKSEDAIVITRFDRAPSDQAGGLRRLHQEDLCQALGVREKYESEGGPDAETIVRLLRESSSTARAAAANVAQFVDGLVYNTVIAAPDAHARNYAVLLQGDDVELAPLFDVATGLAYEPPAGGARALSMSIAGELDPAHVTPDTWKRFCEAVSVDEATVLEKVREVAEVAPDAMAEALAEIDDWDGAASDVAARLLPGVREQTQTVLRAL</sequence>
<proteinExistence type="inferred from homology"/>
<evidence type="ECO:0000313" key="6">
    <source>
        <dbReference type="EMBL" id="NYS95291.1"/>
    </source>
</evidence>
<dbReference type="GO" id="GO:0004674">
    <property type="term" value="F:protein serine/threonine kinase activity"/>
    <property type="evidence" value="ECO:0007669"/>
    <property type="project" value="TreeGrafter"/>
</dbReference>
<feature type="domain" description="HipA-like C-terminal" evidence="4">
    <location>
        <begin position="152"/>
        <end position="390"/>
    </location>
</feature>
<comment type="caution">
    <text evidence="6">The sequence shown here is derived from an EMBL/GenBank/DDBJ whole genome shotgun (WGS) entry which is preliminary data.</text>
</comment>
<organism evidence="6 7">
    <name type="scientific">Sanguibacter inulinus</name>
    <dbReference type="NCBI Taxonomy" id="60922"/>
    <lineage>
        <taxon>Bacteria</taxon>
        <taxon>Bacillati</taxon>
        <taxon>Actinomycetota</taxon>
        <taxon>Actinomycetes</taxon>
        <taxon>Micrococcales</taxon>
        <taxon>Sanguibacteraceae</taxon>
        <taxon>Sanguibacter</taxon>
    </lineage>
</organism>
<dbReference type="PANTHER" id="PTHR37419">
    <property type="entry name" value="SERINE/THREONINE-PROTEIN KINASE TOXIN HIPA"/>
    <property type="match status" value="1"/>
</dbReference>
<keyword evidence="2" id="KW-0808">Transferase</keyword>
<keyword evidence="7" id="KW-1185">Reference proteome</keyword>
<evidence type="ECO:0000259" key="4">
    <source>
        <dbReference type="Pfam" id="PF07804"/>
    </source>
</evidence>
<evidence type="ECO:0000313" key="7">
    <source>
        <dbReference type="Proteomes" id="UP000561011"/>
    </source>
</evidence>
<name>A0A853EXX5_9MICO</name>
<dbReference type="InterPro" id="IPR052028">
    <property type="entry name" value="HipA_Ser/Thr_kinase"/>
</dbReference>
<dbReference type="NCBIfam" id="TIGR03071">
    <property type="entry name" value="couple_hipA"/>
    <property type="match status" value="1"/>
</dbReference>
<dbReference type="Gene3D" id="1.10.1070.20">
    <property type="match status" value="1"/>
</dbReference>
<evidence type="ECO:0000256" key="3">
    <source>
        <dbReference type="ARBA" id="ARBA00022777"/>
    </source>
</evidence>